<evidence type="ECO:0000259" key="1">
    <source>
        <dbReference type="Pfam" id="PF24764"/>
    </source>
</evidence>
<name>A0A165YBX3_9AGAM</name>
<dbReference type="STRING" id="1314776.A0A165YBX3"/>
<accession>A0A165YBX3</accession>
<gene>
    <name evidence="2" type="ORF">SISSUDRAFT_1027978</name>
</gene>
<organism evidence="2 3">
    <name type="scientific">Sistotremastrum suecicum HHB10207 ss-3</name>
    <dbReference type="NCBI Taxonomy" id="1314776"/>
    <lineage>
        <taxon>Eukaryota</taxon>
        <taxon>Fungi</taxon>
        <taxon>Dikarya</taxon>
        <taxon>Basidiomycota</taxon>
        <taxon>Agaricomycotina</taxon>
        <taxon>Agaricomycetes</taxon>
        <taxon>Sistotremastrales</taxon>
        <taxon>Sistotremastraceae</taxon>
        <taxon>Sistotremastrum</taxon>
    </lineage>
</organism>
<dbReference type="AlphaFoldDB" id="A0A165YBX3"/>
<evidence type="ECO:0000313" key="3">
    <source>
        <dbReference type="Proteomes" id="UP000076798"/>
    </source>
</evidence>
<proteinExistence type="predicted"/>
<protein>
    <recommendedName>
        <fullName evidence="1">Integrase core domain-containing protein</fullName>
    </recommendedName>
</protein>
<dbReference type="PANTHER" id="PTHR46791:SF5">
    <property type="entry name" value="CLR5 DOMAIN-CONTAINING PROTEIN-RELATED"/>
    <property type="match status" value="1"/>
</dbReference>
<dbReference type="InterPro" id="IPR012337">
    <property type="entry name" value="RNaseH-like_sf"/>
</dbReference>
<feature type="non-terminal residue" evidence="2">
    <location>
        <position position="327"/>
    </location>
</feature>
<dbReference type="SUPFAM" id="SSF53098">
    <property type="entry name" value="Ribonuclease H-like"/>
    <property type="match status" value="1"/>
</dbReference>
<dbReference type="OrthoDB" id="2686689at2759"/>
<dbReference type="InterPro" id="IPR058913">
    <property type="entry name" value="Integrase_dom_put"/>
</dbReference>
<evidence type="ECO:0000313" key="2">
    <source>
        <dbReference type="EMBL" id="KZT33080.1"/>
    </source>
</evidence>
<dbReference type="EMBL" id="KV428269">
    <property type="protein sequence ID" value="KZT33080.1"/>
    <property type="molecule type" value="Genomic_DNA"/>
</dbReference>
<sequence>MANIIVQNLVDTFHILSDRVRIALRTQIGDRRRLLQVRSDVLEYAAAADMHRHLFTPQDLRQLEQSLTNMVQELDSASTRSAEPPDHPPPAVATVIHTGRPGRPRIHIDPTFLAFALDIRGPTGLANDVIPCSSRSIRRRALDHGLVEPGVPVHQRIHDPQQPDAPPTDVWISSTSQVSTLTDNELDQLVAEALELFPTFGNRLLKGYLASYGHRVPATRISQSYLRFVIHCFIDGYSRYVVGIQVNDNNKAATVLDLFLGAMNAHGVPSRVLSILISWVLFSSMYCRSVHNTRIERLWYDVTKNFGKKWKNFFKDLEVYEGLHAEN</sequence>
<reference evidence="2 3" key="1">
    <citation type="journal article" date="2016" name="Mol. Biol. Evol.">
        <title>Comparative Genomics of Early-Diverging Mushroom-Forming Fungi Provides Insights into the Origins of Lignocellulose Decay Capabilities.</title>
        <authorList>
            <person name="Nagy L.G."/>
            <person name="Riley R."/>
            <person name="Tritt A."/>
            <person name="Adam C."/>
            <person name="Daum C."/>
            <person name="Floudas D."/>
            <person name="Sun H."/>
            <person name="Yadav J.S."/>
            <person name="Pangilinan J."/>
            <person name="Larsson K.H."/>
            <person name="Matsuura K."/>
            <person name="Barry K."/>
            <person name="Labutti K."/>
            <person name="Kuo R."/>
            <person name="Ohm R.A."/>
            <person name="Bhattacharya S.S."/>
            <person name="Shirouzu T."/>
            <person name="Yoshinaga Y."/>
            <person name="Martin F.M."/>
            <person name="Grigoriev I.V."/>
            <person name="Hibbett D.S."/>
        </authorList>
    </citation>
    <scope>NUCLEOTIDE SEQUENCE [LARGE SCALE GENOMIC DNA]</scope>
    <source>
        <strain evidence="2 3">HHB10207 ss-3</strain>
    </source>
</reference>
<dbReference type="Proteomes" id="UP000076798">
    <property type="component" value="Unassembled WGS sequence"/>
</dbReference>
<dbReference type="Pfam" id="PF24764">
    <property type="entry name" value="rva_4"/>
    <property type="match status" value="1"/>
</dbReference>
<dbReference type="PANTHER" id="PTHR46791">
    <property type="entry name" value="EXPRESSED PROTEIN"/>
    <property type="match status" value="1"/>
</dbReference>
<feature type="domain" description="Integrase core" evidence="1">
    <location>
        <begin position="227"/>
        <end position="326"/>
    </location>
</feature>
<keyword evidence="3" id="KW-1185">Reference proteome</keyword>